<dbReference type="Pfam" id="PF01464">
    <property type="entry name" value="SLT"/>
    <property type="match status" value="1"/>
</dbReference>
<feature type="compositionally biased region" description="Low complexity" evidence="1">
    <location>
        <begin position="30"/>
        <end position="41"/>
    </location>
</feature>
<keyword evidence="4" id="KW-1185">Reference proteome</keyword>
<dbReference type="InterPro" id="IPR008258">
    <property type="entry name" value="Transglycosylase_SLT_dom_1"/>
</dbReference>
<dbReference type="SUPFAM" id="SSF53955">
    <property type="entry name" value="Lysozyme-like"/>
    <property type="match status" value="1"/>
</dbReference>
<reference evidence="3 4" key="1">
    <citation type="submission" date="2018-02" db="EMBL/GenBank/DDBJ databases">
        <title>Genomic Encyclopedia of Archaeal and Bacterial Type Strains, Phase II (KMG-II): from individual species to whole genera.</title>
        <authorList>
            <person name="Goeker M."/>
        </authorList>
    </citation>
    <scope>NUCLEOTIDE SEQUENCE [LARGE SCALE GENOMIC DNA]</scope>
    <source>
        <strain evidence="3 4">DSM 22857</strain>
    </source>
</reference>
<dbReference type="CDD" id="cd00118">
    <property type="entry name" value="LysM"/>
    <property type="match status" value="3"/>
</dbReference>
<feature type="domain" description="LysM" evidence="2">
    <location>
        <begin position="127"/>
        <end position="171"/>
    </location>
</feature>
<dbReference type="GO" id="GO:0008932">
    <property type="term" value="F:lytic endotransglycosylase activity"/>
    <property type="evidence" value="ECO:0007669"/>
    <property type="project" value="TreeGrafter"/>
</dbReference>
<dbReference type="SMART" id="SM00257">
    <property type="entry name" value="LysM"/>
    <property type="match status" value="3"/>
</dbReference>
<accession>A0A2S6IM87</accession>
<evidence type="ECO:0000313" key="3">
    <source>
        <dbReference type="EMBL" id="PPK95276.1"/>
    </source>
</evidence>
<name>A0A2S6IM87_9ACTN</name>
<protein>
    <submittedName>
        <fullName evidence="3">LysM repeat protein</fullName>
    </submittedName>
</protein>
<gene>
    <name evidence="3" type="ORF">CLV92_10697</name>
</gene>
<evidence type="ECO:0000256" key="1">
    <source>
        <dbReference type="SAM" id="MobiDB-lite"/>
    </source>
</evidence>
<evidence type="ECO:0000259" key="2">
    <source>
        <dbReference type="PROSITE" id="PS51782"/>
    </source>
</evidence>
<dbReference type="PROSITE" id="PS51782">
    <property type="entry name" value="LYSM"/>
    <property type="match status" value="3"/>
</dbReference>
<dbReference type="InterPro" id="IPR036779">
    <property type="entry name" value="LysM_dom_sf"/>
</dbReference>
<dbReference type="Pfam" id="PF01476">
    <property type="entry name" value="LysM"/>
    <property type="match status" value="3"/>
</dbReference>
<dbReference type="InterPro" id="IPR023346">
    <property type="entry name" value="Lysozyme-like_dom_sf"/>
</dbReference>
<feature type="domain" description="LysM" evidence="2">
    <location>
        <begin position="183"/>
        <end position="227"/>
    </location>
</feature>
<dbReference type="RefSeq" id="WP_211291021.1">
    <property type="nucleotide sequence ID" value="NZ_PTJD01000006.1"/>
</dbReference>
<feature type="domain" description="LysM" evidence="2">
    <location>
        <begin position="242"/>
        <end position="286"/>
    </location>
</feature>
<organism evidence="3 4">
    <name type="scientific">Kineococcus xinjiangensis</name>
    <dbReference type="NCBI Taxonomy" id="512762"/>
    <lineage>
        <taxon>Bacteria</taxon>
        <taxon>Bacillati</taxon>
        <taxon>Actinomycetota</taxon>
        <taxon>Actinomycetes</taxon>
        <taxon>Kineosporiales</taxon>
        <taxon>Kineosporiaceae</taxon>
        <taxon>Kineococcus</taxon>
    </lineage>
</organism>
<feature type="compositionally biased region" description="Basic and acidic residues" evidence="1">
    <location>
        <begin position="1"/>
        <end position="15"/>
    </location>
</feature>
<proteinExistence type="predicted"/>
<dbReference type="InterPro" id="IPR018392">
    <property type="entry name" value="LysM"/>
</dbReference>
<sequence length="454" mass="46643">MPTTRAEPDEHHRSSSLDPSAEDTSAMPLEPTTEPQTPPQTGKRRPPAGQEPEQQRSGAREARARSPWLLAALVGAAAPGVMPAPASAAVPAVAPATAPPASALPTVTLPGLALPTAAVPAAAPAGARHTVVAGETLSHIAARTGTTVKALREANGLDARGFIREGQVLTVPAAAAAAPAAPATYPVSAGETLSHIAVRTGTTVEALREANGLDARGFIREGQVLTLPAGAGAPAAPAPSAATHTVRAGETLSGIAGRTGSTVKALREANGLDARGFIREGQVLTIPEGAARRAGAKPAAVAPVRAGSVAEAAAANRAHLARQQVPSRKAMREIVRREALRQGLDPALALAIAHQESGFNMRAVSYANAIGAMQVIPTSGEWASQLVGRHLDLFDAEDNATAGVAILRHLTRNNPDDIAIASYYQGNASVRARGMYDDTRRYVANVQTLRARFS</sequence>
<dbReference type="Gene3D" id="3.10.350.10">
    <property type="entry name" value="LysM domain"/>
    <property type="match status" value="3"/>
</dbReference>
<dbReference type="Gene3D" id="1.10.530.10">
    <property type="match status" value="1"/>
</dbReference>
<evidence type="ECO:0000313" key="4">
    <source>
        <dbReference type="Proteomes" id="UP000239485"/>
    </source>
</evidence>
<comment type="caution">
    <text evidence="3">The sequence shown here is derived from an EMBL/GenBank/DDBJ whole genome shotgun (WGS) entry which is preliminary data.</text>
</comment>
<feature type="region of interest" description="Disordered" evidence="1">
    <location>
        <begin position="1"/>
        <end position="64"/>
    </location>
</feature>
<dbReference type="PANTHER" id="PTHR33734:SF22">
    <property type="entry name" value="MEMBRANE-BOUND LYTIC MUREIN TRANSGLYCOSYLASE D"/>
    <property type="match status" value="1"/>
</dbReference>
<dbReference type="PANTHER" id="PTHR33734">
    <property type="entry name" value="LYSM DOMAIN-CONTAINING GPI-ANCHORED PROTEIN 2"/>
    <property type="match status" value="1"/>
</dbReference>
<dbReference type="AlphaFoldDB" id="A0A2S6IM87"/>
<dbReference type="Proteomes" id="UP000239485">
    <property type="component" value="Unassembled WGS sequence"/>
</dbReference>
<dbReference type="EMBL" id="PTJD01000006">
    <property type="protein sequence ID" value="PPK95276.1"/>
    <property type="molecule type" value="Genomic_DNA"/>
</dbReference>
<dbReference type="SUPFAM" id="SSF54106">
    <property type="entry name" value="LysM domain"/>
    <property type="match status" value="3"/>
</dbReference>